<evidence type="ECO:0000256" key="1">
    <source>
        <dbReference type="ARBA" id="ARBA00000085"/>
    </source>
</evidence>
<dbReference type="InterPro" id="IPR013656">
    <property type="entry name" value="PAS_4"/>
</dbReference>
<dbReference type="PANTHER" id="PTHR43065">
    <property type="entry name" value="SENSOR HISTIDINE KINASE"/>
    <property type="match status" value="1"/>
</dbReference>
<accession>A0A4Y3TTJ5</accession>
<dbReference type="RefSeq" id="WP_141374356.1">
    <property type="nucleotide sequence ID" value="NZ_BAPL01000017.1"/>
</dbReference>
<dbReference type="Gene3D" id="1.10.287.130">
    <property type="match status" value="1"/>
</dbReference>
<dbReference type="PRINTS" id="PR00344">
    <property type="entry name" value="BCTRLSENSOR"/>
</dbReference>
<protein>
    <recommendedName>
        <fullName evidence="2">histidine kinase</fullName>
        <ecNumber evidence="2">2.7.13.3</ecNumber>
    </recommendedName>
</protein>
<dbReference type="Gene3D" id="3.30.450.20">
    <property type="entry name" value="PAS domain"/>
    <property type="match status" value="1"/>
</dbReference>
<dbReference type="InterPro" id="IPR001789">
    <property type="entry name" value="Sig_transdc_resp-reg_receiver"/>
</dbReference>
<feature type="modified residue" description="4-aspartylphosphate" evidence="4">
    <location>
        <position position="641"/>
    </location>
</feature>
<dbReference type="SMART" id="SM00387">
    <property type="entry name" value="HATPase_c"/>
    <property type="match status" value="1"/>
</dbReference>
<dbReference type="SUPFAM" id="SSF47384">
    <property type="entry name" value="Homodimeric domain of signal transducing histidine kinase"/>
    <property type="match status" value="1"/>
</dbReference>
<evidence type="ECO:0000313" key="7">
    <source>
        <dbReference type="EMBL" id="GEB84407.1"/>
    </source>
</evidence>
<evidence type="ECO:0000256" key="4">
    <source>
        <dbReference type="PROSITE-ProRule" id="PRU00169"/>
    </source>
</evidence>
<evidence type="ECO:0000313" key="8">
    <source>
        <dbReference type="Proteomes" id="UP000317730"/>
    </source>
</evidence>
<comment type="catalytic activity">
    <reaction evidence="1">
        <text>ATP + protein L-histidine = ADP + protein N-phospho-L-histidine.</text>
        <dbReference type="EC" id="2.7.13.3"/>
    </reaction>
</comment>
<dbReference type="InterPro" id="IPR003594">
    <property type="entry name" value="HATPase_dom"/>
</dbReference>
<feature type="domain" description="Histidine kinase" evidence="5">
    <location>
        <begin position="282"/>
        <end position="523"/>
    </location>
</feature>
<dbReference type="OrthoDB" id="9796100at2"/>
<dbReference type="Pfam" id="PF08448">
    <property type="entry name" value="PAS_4"/>
    <property type="match status" value="1"/>
</dbReference>
<reference evidence="7 8" key="1">
    <citation type="submission" date="2019-06" db="EMBL/GenBank/DDBJ databases">
        <title>Whole genome shotgun sequence of Acetobacter peroxydans NBRC 13755.</title>
        <authorList>
            <person name="Hosoyama A."/>
            <person name="Uohara A."/>
            <person name="Ohji S."/>
            <person name="Ichikawa N."/>
        </authorList>
    </citation>
    <scope>NUCLEOTIDE SEQUENCE [LARGE SCALE GENOMIC DNA]</scope>
    <source>
        <strain evidence="7 8">NBRC 13755</strain>
    </source>
</reference>
<dbReference type="SUPFAM" id="SSF55785">
    <property type="entry name" value="PYP-like sensor domain (PAS domain)"/>
    <property type="match status" value="1"/>
</dbReference>
<dbReference type="SUPFAM" id="SSF52172">
    <property type="entry name" value="CheY-like"/>
    <property type="match status" value="2"/>
</dbReference>
<dbReference type="InterPro" id="IPR036097">
    <property type="entry name" value="HisK_dim/P_sf"/>
</dbReference>
<keyword evidence="8" id="KW-1185">Reference proteome</keyword>
<dbReference type="PROSITE" id="PS50109">
    <property type="entry name" value="HIS_KIN"/>
    <property type="match status" value="1"/>
</dbReference>
<dbReference type="Pfam" id="PF02518">
    <property type="entry name" value="HATPase_c"/>
    <property type="match status" value="1"/>
</dbReference>
<dbReference type="SMART" id="SM00448">
    <property type="entry name" value="REC"/>
    <property type="match status" value="2"/>
</dbReference>
<dbReference type="InterPro" id="IPR005467">
    <property type="entry name" value="His_kinase_dom"/>
</dbReference>
<dbReference type="InterPro" id="IPR036890">
    <property type="entry name" value="HATPase_C_sf"/>
</dbReference>
<dbReference type="AlphaFoldDB" id="A0A4Y3TTJ5"/>
<name>A0A4Y3TTJ5_9PROT</name>
<dbReference type="Proteomes" id="UP000317730">
    <property type="component" value="Unassembled WGS sequence"/>
</dbReference>
<feature type="domain" description="Response regulatory" evidence="6">
    <location>
        <begin position="591"/>
        <end position="701"/>
    </location>
</feature>
<feature type="domain" description="Response regulatory" evidence="6">
    <location>
        <begin position="12"/>
        <end position="126"/>
    </location>
</feature>
<dbReference type="InterPro" id="IPR003661">
    <property type="entry name" value="HisK_dim/P_dom"/>
</dbReference>
<dbReference type="Pfam" id="PF00072">
    <property type="entry name" value="Response_reg"/>
    <property type="match status" value="2"/>
</dbReference>
<dbReference type="PROSITE" id="PS50110">
    <property type="entry name" value="RESPONSE_REGULATORY"/>
    <property type="match status" value="2"/>
</dbReference>
<evidence type="ECO:0000259" key="5">
    <source>
        <dbReference type="PROSITE" id="PS50109"/>
    </source>
</evidence>
<comment type="caution">
    <text evidence="7">The sequence shown here is derived from an EMBL/GenBank/DDBJ whole genome shotgun (WGS) entry which is preliminary data.</text>
</comment>
<dbReference type="Pfam" id="PF00512">
    <property type="entry name" value="HisKA"/>
    <property type="match status" value="1"/>
</dbReference>
<gene>
    <name evidence="7" type="ORF">APE01nite_02040</name>
</gene>
<dbReference type="SUPFAM" id="SSF55874">
    <property type="entry name" value="ATPase domain of HSP90 chaperone/DNA topoisomerase II/histidine kinase"/>
    <property type="match status" value="1"/>
</dbReference>
<dbReference type="CDD" id="cd00082">
    <property type="entry name" value="HisKA"/>
    <property type="match status" value="1"/>
</dbReference>
<feature type="modified residue" description="4-aspartylphosphate" evidence="4">
    <location>
        <position position="61"/>
    </location>
</feature>
<dbReference type="Gene3D" id="3.30.565.10">
    <property type="entry name" value="Histidine kinase-like ATPase, C-terminal domain"/>
    <property type="match status" value="1"/>
</dbReference>
<dbReference type="InterPro" id="IPR011006">
    <property type="entry name" value="CheY-like_superfamily"/>
</dbReference>
<dbReference type="PANTHER" id="PTHR43065:SF42">
    <property type="entry name" value="TWO-COMPONENT SENSOR PPRA"/>
    <property type="match status" value="1"/>
</dbReference>
<evidence type="ECO:0000256" key="3">
    <source>
        <dbReference type="ARBA" id="ARBA00022553"/>
    </source>
</evidence>
<dbReference type="SMART" id="SM00388">
    <property type="entry name" value="HisKA"/>
    <property type="match status" value="1"/>
</dbReference>
<dbReference type="Gene3D" id="3.40.50.2300">
    <property type="match status" value="2"/>
</dbReference>
<dbReference type="EC" id="2.7.13.3" evidence="2"/>
<dbReference type="EMBL" id="BJMV01000001">
    <property type="protein sequence ID" value="GEB84407.1"/>
    <property type="molecule type" value="Genomic_DNA"/>
</dbReference>
<dbReference type="CDD" id="cd17569">
    <property type="entry name" value="REC_HupR-like"/>
    <property type="match status" value="1"/>
</dbReference>
<dbReference type="GO" id="GO:0000155">
    <property type="term" value="F:phosphorelay sensor kinase activity"/>
    <property type="evidence" value="ECO:0007669"/>
    <property type="project" value="InterPro"/>
</dbReference>
<dbReference type="InterPro" id="IPR035965">
    <property type="entry name" value="PAS-like_dom_sf"/>
</dbReference>
<organism evidence="7 8">
    <name type="scientific">Acetobacter peroxydans</name>
    <dbReference type="NCBI Taxonomy" id="104098"/>
    <lineage>
        <taxon>Bacteria</taxon>
        <taxon>Pseudomonadati</taxon>
        <taxon>Pseudomonadota</taxon>
        <taxon>Alphaproteobacteria</taxon>
        <taxon>Acetobacterales</taxon>
        <taxon>Acetobacteraceae</taxon>
        <taxon>Acetobacter</taxon>
    </lineage>
</organism>
<dbReference type="InterPro" id="IPR004358">
    <property type="entry name" value="Sig_transdc_His_kin-like_C"/>
</dbReference>
<evidence type="ECO:0000259" key="6">
    <source>
        <dbReference type="PROSITE" id="PS50110"/>
    </source>
</evidence>
<keyword evidence="3 4" id="KW-0597">Phosphoprotein</keyword>
<proteinExistence type="predicted"/>
<evidence type="ECO:0000256" key="2">
    <source>
        <dbReference type="ARBA" id="ARBA00012438"/>
    </source>
</evidence>
<sequence length="703" mass="76908">MNTLPDTAERPVVLVVDDEPEILVALTDLLDQTYHVLAASSGEEGLALLRQHPDVAVIISDQRMPGMTGDVFFAHARELSGAGAILLTGYADISAVEAALNRGQISFFAYKPWDDETLLSMVGQAADRYRLENELARERLLLRGLLENLPFGLAFKDQNGSFIRLNQQMAREFNRNVVDCLGYQEEDLVEGARLESLRQAQGDLAASGRDQQVLQLPGPDGQTRWHDLTRVRLDSLRNEPLRAHRLSAYSILIDRDVTELLSLEQRLQQAQKMQAIGTLAGGIAHDFNNLLTAILGSLELVQDLDPPREAAASRLYQNAMQAARRGAVLTRRLLDFSRPRNLVCQQVDVAETLENLRDFLMRGKVPEDILAELDTDRFKPGSGWERVSFELPDIVLPPVWTDATQLQLAVLNQCLNALEAQPQGNSSCVVSVRLADKLLGRHLGGEHASAWVVVQIRDHGTGMTEEQRARIFEPFFTTRDVGQGNGLGLSMTYSFISHCGGEVRVEGIPGGGTAVELWFPTMAREKVQAEPAQTRAPVRKVLSVQDESAGEVMPEVAATSFGDSAVRAFTLSTPVAQTMARVLPDATEGHTILVVDDEPGVRAVTAGFLRRAGYAVLESSSGLDALEAVQQYADIALVVMDVKMPGMNGGEAARHIHARRPELPVLFVTGYADFGLLPEGVAVLHKPYTRDALLGDVRAMLAA</sequence>